<evidence type="ECO:0000256" key="3">
    <source>
        <dbReference type="ARBA" id="ARBA00022454"/>
    </source>
</evidence>
<keyword evidence="8" id="KW-0175">Coiled coil</keyword>
<evidence type="ECO:0000313" key="11">
    <source>
        <dbReference type="EMBL" id="CAH2005910.1"/>
    </source>
</evidence>
<keyword evidence="12" id="KW-1185">Reference proteome</keyword>
<sequence>MPVEAASRNQILDLFNQAQTTSAVHQKNSIHLYKLIHRSEETWPLLNNVILTILQAEESVYLERLIQFIGAIYVTLKQKEITKNDVFSPEGCNLSFGILSFLLKASKLANDNIRLNSLKMIHEILNNLMDVEIDESLCEELEKKLIDRLWDPRISVQLEALGTMSRLQNYDNPDDNIIAKFIYLTASSSSKVRQRAIELVAARGDVIKYFVRSTRDKDPAVRLAALKRLASKATFLKTPDKCDILLFALRDSTPSIQKYLPVLLNSWVESYDNNIIQFLKSLKIHTDRNQIQRAVSLYEKVLYIILRNTDLARLSGYVQIVDKVVPYDQLNYETSCYWRTYIEYLHGKGDYFEGEVERMIPELPYFSGHILGFCNSMKTKGLENDSEQQYILKQLFLMTKVFDYADVANRRCLNGLVQCVLRDLPLTTDTTEVVVSALERSIPLAAPRTHFVNEMISEIISPVDVETAVQIHEVKEYELTQLKVQINCLNNDLDEAVQEKSYLRADALKKELEQKEVELKRLKEERYVQHEITERKNDEPTLNKCLDIAIAAASSKQVTQLTPALRSLKESLIPDFMEHDSWIIKLKALKFYALCCLVDKTVVPTGIQIFTALIYSYSHGEKFEKEILQLCVYAVCDLLILYGPALVAAPNVVDLSESTDEDHQQVFAGSSISEIVDALLAIIKDQENETLVKEWAYLTICKLISNGVAKTASLISMLILKWCEPEGDPNLVSIIGHTLQKIVRISEYSHNLQDASILTIDVLLNDTSPPIYQTVKEDVIKFIVALCKTSPKQMEIQAVLGTDFCCRIRDTYDTKTQLLLSKLLLNLDIPPDAQFLEYLMELCDEVKDNVTNKLVRANVTKFVASLHSKYEKVTFGADDMTKQSAEDDVEPMEDDGDETEDDE</sequence>
<keyword evidence="6" id="KW-0226">DNA condensation</keyword>
<reference evidence="11" key="1">
    <citation type="submission" date="2022-03" db="EMBL/GenBank/DDBJ databases">
        <authorList>
            <person name="Sayadi A."/>
        </authorList>
    </citation>
    <scope>NUCLEOTIDE SEQUENCE</scope>
</reference>
<dbReference type="EMBL" id="CAKOFQ010007663">
    <property type="protein sequence ID" value="CAH2005910.1"/>
    <property type="molecule type" value="Genomic_DNA"/>
</dbReference>
<evidence type="ECO:0000256" key="8">
    <source>
        <dbReference type="SAM" id="Coils"/>
    </source>
</evidence>
<protein>
    <recommendedName>
        <fullName evidence="10">Nuclear condensin complex subunit 3 C-terminal domain-containing protein</fullName>
    </recommendedName>
</protein>
<dbReference type="GO" id="GO:0051301">
    <property type="term" value="P:cell division"/>
    <property type="evidence" value="ECO:0007669"/>
    <property type="project" value="UniProtKB-KW"/>
</dbReference>
<comment type="similarity">
    <text evidence="2">Belongs to the CND3 (condensin subunit 3) family.</text>
</comment>
<feature type="region of interest" description="Disordered" evidence="9">
    <location>
        <begin position="878"/>
        <end position="903"/>
    </location>
</feature>
<proteinExistence type="inferred from homology"/>
<evidence type="ECO:0000256" key="2">
    <source>
        <dbReference type="ARBA" id="ARBA00006533"/>
    </source>
</evidence>
<dbReference type="Proteomes" id="UP001152888">
    <property type="component" value="Unassembled WGS sequence"/>
</dbReference>
<gene>
    <name evidence="11" type="ORF">ACAOBT_LOCUS28808</name>
</gene>
<evidence type="ECO:0000256" key="4">
    <source>
        <dbReference type="ARBA" id="ARBA00022618"/>
    </source>
</evidence>
<feature type="coiled-coil region" evidence="8">
    <location>
        <begin position="479"/>
        <end position="525"/>
    </location>
</feature>
<evidence type="ECO:0000313" key="12">
    <source>
        <dbReference type="Proteomes" id="UP001152888"/>
    </source>
</evidence>
<evidence type="ECO:0000259" key="10">
    <source>
        <dbReference type="Pfam" id="PF12719"/>
    </source>
</evidence>
<dbReference type="GO" id="GO:0007076">
    <property type="term" value="P:mitotic chromosome condensation"/>
    <property type="evidence" value="ECO:0007669"/>
    <property type="project" value="InterPro"/>
</dbReference>
<dbReference type="InterPro" id="IPR027165">
    <property type="entry name" value="CND3"/>
</dbReference>
<dbReference type="InterPro" id="IPR016024">
    <property type="entry name" value="ARM-type_fold"/>
</dbReference>
<dbReference type="Pfam" id="PF13646">
    <property type="entry name" value="HEAT_2"/>
    <property type="match status" value="1"/>
</dbReference>
<dbReference type="AlphaFoldDB" id="A0A9P0M510"/>
<dbReference type="InterPro" id="IPR025977">
    <property type="entry name" value="Cnd3_C"/>
</dbReference>
<evidence type="ECO:0000256" key="6">
    <source>
        <dbReference type="ARBA" id="ARBA00023067"/>
    </source>
</evidence>
<dbReference type="Gene3D" id="1.25.10.10">
    <property type="entry name" value="Leucine-rich Repeat Variant"/>
    <property type="match status" value="1"/>
</dbReference>
<keyword evidence="3" id="KW-0158">Chromosome</keyword>
<feature type="compositionally biased region" description="Acidic residues" evidence="9">
    <location>
        <begin position="886"/>
        <end position="903"/>
    </location>
</feature>
<dbReference type="PANTHER" id="PTHR14418:SF5">
    <property type="entry name" value="CONDENSIN COMPLEX SUBUNIT 3"/>
    <property type="match status" value="1"/>
</dbReference>
<organism evidence="11 12">
    <name type="scientific">Acanthoscelides obtectus</name>
    <name type="common">Bean weevil</name>
    <name type="synonym">Bruchus obtectus</name>
    <dbReference type="NCBI Taxonomy" id="200917"/>
    <lineage>
        <taxon>Eukaryota</taxon>
        <taxon>Metazoa</taxon>
        <taxon>Ecdysozoa</taxon>
        <taxon>Arthropoda</taxon>
        <taxon>Hexapoda</taxon>
        <taxon>Insecta</taxon>
        <taxon>Pterygota</taxon>
        <taxon>Neoptera</taxon>
        <taxon>Endopterygota</taxon>
        <taxon>Coleoptera</taxon>
        <taxon>Polyphaga</taxon>
        <taxon>Cucujiformia</taxon>
        <taxon>Chrysomeloidea</taxon>
        <taxon>Chrysomelidae</taxon>
        <taxon>Bruchinae</taxon>
        <taxon>Bruchini</taxon>
        <taxon>Acanthoscelides</taxon>
    </lineage>
</organism>
<dbReference type="PANTHER" id="PTHR14418">
    <property type="entry name" value="CONDENSIN COMPLEX SUBUNIT 3-RELATED"/>
    <property type="match status" value="1"/>
</dbReference>
<dbReference type="GO" id="GO:0005737">
    <property type="term" value="C:cytoplasm"/>
    <property type="evidence" value="ECO:0007669"/>
    <property type="project" value="TreeGrafter"/>
</dbReference>
<accession>A0A9P0M510</accession>
<evidence type="ECO:0000256" key="9">
    <source>
        <dbReference type="SAM" id="MobiDB-lite"/>
    </source>
</evidence>
<keyword evidence="7" id="KW-0131">Cell cycle</keyword>
<dbReference type="SUPFAM" id="SSF48371">
    <property type="entry name" value="ARM repeat"/>
    <property type="match status" value="1"/>
</dbReference>
<keyword evidence="4" id="KW-0132">Cell division</keyword>
<dbReference type="OrthoDB" id="27187at2759"/>
<dbReference type="GO" id="GO:0000796">
    <property type="term" value="C:condensin complex"/>
    <property type="evidence" value="ECO:0007669"/>
    <property type="project" value="InterPro"/>
</dbReference>
<dbReference type="Pfam" id="PF12719">
    <property type="entry name" value="Cnd3"/>
    <property type="match status" value="1"/>
</dbReference>
<comment type="subcellular location">
    <subcellularLocation>
        <location evidence="1">Chromosome</location>
    </subcellularLocation>
</comment>
<evidence type="ECO:0000256" key="5">
    <source>
        <dbReference type="ARBA" id="ARBA00022776"/>
    </source>
</evidence>
<name>A0A9P0M510_ACAOB</name>
<evidence type="ECO:0000256" key="7">
    <source>
        <dbReference type="ARBA" id="ARBA00023306"/>
    </source>
</evidence>
<feature type="domain" description="Nuclear condensin complex subunit 3 C-terminal" evidence="10">
    <location>
        <begin position="544"/>
        <end position="829"/>
    </location>
</feature>
<comment type="caution">
    <text evidence="11">The sequence shown here is derived from an EMBL/GenBank/DDBJ whole genome shotgun (WGS) entry which is preliminary data.</text>
</comment>
<dbReference type="GO" id="GO:0000793">
    <property type="term" value="C:condensed chromosome"/>
    <property type="evidence" value="ECO:0007669"/>
    <property type="project" value="TreeGrafter"/>
</dbReference>
<keyword evidence="5" id="KW-0498">Mitosis</keyword>
<evidence type="ECO:0000256" key="1">
    <source>
        <dbReference type="ARBA" id="ARBA00004286"/>
    </source>
</evidence>
<dbReference type="InterPro" id="IPR011989">
    <property type="entry name" value="ARM-like"/>
</dbReference>